<keyword evidence="4 5" id="KW-0408">Iron</keyword>
<dbReference type="SUPFAM" id="SSF47240">
    <property type="entry name" value="Ferritin-like"/>
    <property type="match status" value="1"/>
</dbReference>
<comment type="catalytic activity">
    <reaction evidence="5">
        <text>4 Fe(2+) + O2 + 4 H(+) = 4 Fe(3+) + 2 H2O</text>
        <dbReference type="Rhea" id="RHEA:11148"/>
        <dbReference type="ChEBI" id="CHEBI:15377"/>
        <dbReference type="ChEBI" id="CHEBI:15378"/>
        <dbReference type="ChEBI" id="CHEBI:15379"/>
        <dbReference type="ChEBI" id="CHEBI:29033"/>
        <dbReference type="ChEBI" id="CHEBI:29034"/>
        <dbReference type="EC" id="1.16.3.1"/>
    </reaction>
</comment>
<sequence>MEFEINKQISQCFSDTDASCPKCMEYFSVLFCTDNDMKDSSMDRYILDNKCISGLQVQINEEMHASLVYMHMAAHFGSNSVGRKGFSKFFKHSSDEEREHAQKLIDYINKRSGWVTAFDIKMPGKTIWKNGMEALEDALNLENQVNNKLHHIHQMAEKICVDPHLMNFIEGEFLTEQVESINELKTFISQLGAMNDGMGEYLFDQELLEKSD</sequence>
<evidence type="ECO:0000256" key="2">
    <source>
        <dbReference type="ARBA" id="ARBA00022434"/>
    </source>
</evidence>
<protein>
    <recommendedName>
        <fullName evidence="5">Ferritin</fullName>
        <ecNumber evidence="5">1.16.3.1</ecNumber>
    </recommendedName>
</protein>
<evidence type="ECO:0000256" key="5">
    <source>
        <dbReference type="RuleBase" id="RU361145"/>
    </source>
</evidence>
<dbReference type="PROSITE" id="PS50905">
    <property type="entry name" value="FERRITIN_LIKE"/>
    <property type="match status" value="1"/>
</dbReference>
<dbReference type="InterPro" id="IPR001519">
    <property type="entry name" value="Ferritin"/>
</dbReference>
<feature type="domain" description="Ferritin-like diiron" evidence="6">
    <location>
        <begin position="45"/>
        <end position="195"/>
    </location>
</feature>
<gene>
    <name evidence="8" type="primary">LOC106456836</name>
</gene>
<dbReference type="GeneID" id="106456836"/>
<evidence type="ECO:0000256" key="4">
    <source>
        <dbReference type="ARBA" id="ARBA00023004"/>
    </source>
</evidence>
<dbReference type="PANTHER" id="PTHR11431">
    <property type="entry name" value="FERRITIN"/>
    <property type="match status" value="1"/>
</dbReference>
<evidence type="ECO:0000256" key="3">
    <source>
        <dbReference type="ARBA" id="ARBA00022723"/>
    </source>
</evidence>
<keyword evidence="5" id="KW-0560">Oxidoreductase</keyword>
<comment type="function">
    <text evidence="5">Stores iron in a soluble, non-toxic, readily available form. Important for iron homeostasis. Iron is taken up in the ferrous form and deposited as ferric hydroxides after oxidation.</text>
</comment>
<reference evidence="8" key="1">
    <citation type="submission" date="2025-08" db="UniProtKB">
        <authorList>
            <consortium name="RefSeq"/>
        </authorList>
    </citation>
    <scope>IDENTIFICATION</scope>
    <source>
        <tissue evidence="8">Muscle</tissue>
    </source>
</reference>
<evidence type="ECO:0000259" key="6">
    <source>
        <dbReference type="PROSITE" id="PS50905"/>
    </source>
</evidence>
<dbReference type="InterPro" id="IPR008331">
    <property type="entry name" value="Ferritin_DPS_dom"/>
</dbReference>
<dbReference type="InterPro" id="IPR009040">
    <property type="entry name" value="Ferritin-like_diiron"/>
</dbReference>
<dbReference type="RefSeq" id="XP_013771658.1">
    <property type="nucleotide sequence ID" value="XM_013916204.2"/>
</dbReference>
<proteinExistence type="inferred from homology"/>
<keyword evidence="7" id="KW-1185">Reference proteome</keyword>
<dbReference type="Proteomes" id="UP000694941">
    <property type="component" value="Unplaced"/>
</dbReference>
<accession>A0ABM1AZF4</accession>
<evidence type="ECO:0000313" key="7">
    <source>
        <dbReference type="Proteomes" id="UP000694941"/>
    </source>
</evidence>
<keyword evidence="2 5" id="KW-0409">Iron storage</keyword>
<organism evidence="7 8">
    <name type="scientific">Limulus polyphemus</name>
    <name type="common">Atlantic horseshoe crab</name>
    <dbReference type="NCBI Taxonomy" id="6850"/>
    <lineage>
        <taxon>Eukaryota</taxon>
        <taxon>Metazoa</taxon>
        <taxon>Ecdysozoa</taxon>
        <taxon>Arthropoda</taxon>
        <taxon>Chelicerata</taxon>
        <taxon>Merostomata</taxon>
        <taxon>Xiphosura</taxon>
        <taxon>Limulidae</taxon>
        <taxon>Limulus</taxon>
    </lineage>
</organism>
<dbReference type="InterPro" id="IPR009078">
    <property type="entry name" value="Ferritin-like_SF"/>
</dbReference>
<dbReference type="InterPro" id="IPR012347">
    <property type="entry name" value="Ferritin-like"/>
</dbReference>
<name>A0ABM1AZF4_LIMPO</name>
<evidence type="ECO:0000256" key="1">
    <source>
        <dbReference type="ARBA" id="ARBA00007513"/>
    </source>
</evidence>
<keyword evidence="3 5" id="KW-0479">Metal-binding</keyword>
<dbReference type="PANTHER" id="PTHR11431:SF75">
    <property type="entry name" value="FERRITIN"/>
    <property type="match status" value="1"/>
</dbReference>
<dbReference type="Gene3D" id="1.20.1260.10">
    <property type="match status" value="1"/>
</dbReference>
<dbReference type="CDD" id="cd01056">
    <property type="entry name" value="Euk_Ferritin"/>
    <property type="match status" value="1"/>
</dbReference>
<dbReference type="EC" id="1.16.3.1" evidence="5"/>
<comment type="similarity">
    <text evidence="1 5">Belongs to the ferritin family.</text>
</comment>
<dbReference type="Pfam" id="PF00210">
    <property type="entry name" value="Ferritin"/>
    <property type="match status" value="1"/>
</dbReference>
<evidence type="ECO:0000313" key="8">
    <source>
        <dbReference type="RefSeq" id="XP_013771658.1"/>
    </source>
</evidence>